<sequence>MSLGSVIAMGSSQWVVDHLGWQWVFWGAGILGLLWTPFWIYFVRNSPCSHPLMSRHEQELLAPNLAIKPKRNVPWSRLLRCWRFYPAILAEFASSWLANQTTNQGPSFLKAQPSQNV</sequence>
<feature type="transmembrane region" description="Helical" evidence="5">
    <location>
        <begin position="20"/>
        <end position="43"/>
    </location>
</feature>
<keyword evidence="2 5" id="KW-0812">Transmembrane</keyword>
<name>A0A0P4WC88_SCYOL</name>
<dbReference type="PANTHER" id="PTHR11662:SF399">
    <property type="entry name" value="FI19708P1-RELATED"/>
    <property type="match status" value="1"/>
</dbReference>
<dbReference type="PANTHER" id="PTHR11662">
    <property type="entry name" value="SOLUTE CARRIER FAMILY 17"/>
    <property type="match status" value="1"/>
</dbReference>
<dbReference type="InterPro" id="IPR050382">
    <property type="entry name" value="MFS_Na/Anion_cotransporter"/>
</dbReference>
<evidence type="ECO:0008006" key="7">
    <source>
        <dbReference type="Google" id="ProtNLM"/>
    </source>
</evidence>
<organism evidence="6">
    <name type="scientific">Scylla olivacea</name>
    <name type="common">Orange mud crab</name>
    <name type="synonym">Cancer olivacea</name>
    <dbReference type="NCBI Taxonomy" id="85551"/>
    <lineage>
        <taxon>Eukaryota</taxon>
        <taxon>Metazoa</taxon>
        <taxon>Ecdysozoa</taxon>
        <taxon>Arthropoda</taxon>
        <taxon>Crustacea</taxon>
        <taxon>Multicrustacea</taxon>
        <taxon>Malacostraca</taxon>
        <taxon>Eumalacostraca</taxon>
        <taxon>Eucarida</taxon>
        <taxon>Decapoda</taxon>
        <taxon>Pleocyemata</taxon>
        <taxon>Brachyura</taxon>
        <taxon>Eubrachyura</taxon>
        <taxon>Portunoidea</taxon>
        <taxon>Portunidae</taxon>
        <taxon>Portuninae</taxon>
        <taxon>Scylla</taxon>
    </lineage>
</organism>
<evidence type="ECO:0000256" key="3">
    <source>
        <dbReference type="ARBA" id="ARBA00022989"/>
    </source>
</evidence>
<dbReference type="Pfam" id="PF07690">
    <property type="entry name" value="MFS_1"/>
    <property type="match status" value="1"/>
</dbReference>
<dbReference type="InterPro" id="IPR036259">
    <property type="entry name" value="MFS_trans_sf"/>
</dbReference>
<dbReference type="AlphaFoldDB" id="A0A0P4WC88"/>
<keyword evidence="4 5" id="KW-0472">Membrane</keyword>
<comment type="subcellular location">
    <subcellularLocation>
        <location evidence="1">Membrane</location>
        <topology evidence="1">Multi-pass membrane protein</topology>
    </subcellularLocation>
</comment>
<dbReference type="Gene3D" id="1.20.1250.20">
    <property type="entry name" value="MFS general substrate transporter like domains"/>
    <property type="match status" value="1"/>
</dbReference>
<protein>
    <recommendedName>
        <fullName evidence="7">Major facilitator superfamily (MFS) profile domain-containing protein</fullName>
    </recommendedName>
</protein>
<accession>A0A0P4WC88</accession>
<reference evidence="6" key="1">
    <citation type="submission" date="2015-09" db="EMBL/GenBank/DDBJ databases">
        <title>Scylla olivacea transcriptome.</title>
        <authorList>
            <person name="Ikhwanuddin M."/>
        </authorList>
    </citation>
    <scope>NUCLEOTIDE SEQUENCE</scope>
</reference>
<dbReference type="GO" id="GO:0006820">
    <property type="term" value="P:monoatomic anion transport"/>
    <property type="evidence" value="ECO:0007669"/>
    <property type="project" value="TreeGrafter"/>
</dbReference>
<keyword evidence="3 5" id="KW-1133">Transmembrane helix</keyword>
<evidence type="ECO:0000256" key="2">
    <source>
        <dbReference type="ARBA" id="ARBA00022692"/>
    </source>
</evidence>
<proteinExistence type="predicted"/>
<evidence type="ECO:0000256" key="1">
    <source>
        <dbReference type="ARBA" id="ARBA00004141"/>
    </source>
</evidence>
<dbReference type="GO" id="GO:0022857">
    <property type="term" value="F:transmembrane transporter activity"/>
    <property type="evidence" value="ECO:0007669"/>
    <property type="project" value="InterPro"/>
</dbReference>
<dbReference type="InterPro" id="IPR011701">
    <property type="entry name" value="MFS"/>
</dbReference>
<dbReference type="SUPFAM" id="SSF103473">
    <property type="entry name" value="MFS general substrate transporter"/>
    <property type="match status" value="1"/>
</dbReference>
<dbReference type="GO" id="GO:0016020">
    <property type="term" value="C:membrane"/>
    <property type="evidence" value="ECO:0007669"/>
    <property type="project" value="UniProtKB-SubCell"/>
</dbReference>
<dbReference type="EMBL" id="GDRN01064463">
    <property type="protein sequence ID" value="JAI64833.1"/>
    <property type="molecule type" value="Transcribed_RNA"/>
</dbReference>
<evidence type="ECO:0000256" key="4">
    <source>
        <dbReference type="ARBA" id="ARBA00023136"/>
    </source>
</evidence>
<evidence type="ECO:0000256" key="5">
    <source>
        <dbReference type="SAM" id="Phobius"/>
    </source>
</evidence>
<evidence type="ECO:0000313" key="6">
    <source>
        <dbReference type="EMBL" id="JAI64833.1"/>
    </source>
</evidence>